<dbReference type="InterPro" id="IPR020132">
    <property type="entry name" value="Gp24/Gp25"/>
</dbReference>
<dbReference type="RefSeq" id="YP_010671529.1">
    <property type="nucleotide sequence ID" value="NC_070968.1"/>
</dbReference>
<dbReference type="KEGG" id="vg:77947782"/>
<reference evidence="1" key="1">
    <citation type="submission" date="2021-10" db="EMBL/GenBank/DDBJ databases">
        <title>Bacteriophage attack leads to shedding of the bacterial cell wall.</title>
        <authorList>
            <person name="Ongenae V."/>
            <person name="Claessen D."/>
            <person name="Briegel A."/>
        </authorList>
    </citation>
    <scope>NUCLEOTIDE SEQUENCE</scope>
</reference>
<evidence type="ECO:0000313" key="1">
    <source>
        <dbReference type="EMBL" id="UFD97954.1"/>
    </source>
</evidence>
<evidence type="ECO:0000313" key="2">
    <source>
        <dbReference type="Proteomes" id="UP000827624"/>
    </source>
</evidence>
<dbReference type="Pfam" id="PF17388">
    <property type="entry name" value="GP24_25"/>
    <property type="match status" value="1"/>
</dbReference>
<name>A0AAE8YGS7_9CAUD</name>
<protein>
    <submittedName>
        <fullName evidence="1">Tail chaperone</fullName>
    </submittedName>
</protein>
<keyword evidence="2" id="KW-1185">Reference proteome</keyword>
<proteinExistence type="predicted"/>
<organism evidence="1 2">
    <name type="scientific">Streptomyces phage Pablito</name>
    <dbReference type="NCBI Taxonomy" id="2894593"/>
    <lineage>
        <taxon>Viruses</taxon>
        <taxon>Duplodnaviria</taxon>
        <taxon>Heunggongvirae</taxon>
        <taxon>Uroviricota</taxon>
        <taxon>Caudoviricetes</taxon>
        <taxon>Arquatrovirinae</taxon>
        <taxon>Janusvirus</taxon>
        <taxon>Janusvirus pablito</taxon>
    </lineage>
</organism>
<dbReference type="Proteomes" id="UP000827624">
    <property type="component" value="Segment"/>
</dbReference>
<dbReference type="GeneID" id="77947782"/>
<sequence>MAQFSLDDIRAAADAKYGSTDIKVNETTTVSLLNPLRLPKAKRDELSSIQDKMDADGADQEALLAGAIVLVADHPKKGEALVKAVNGDLAVLAQIFETYSKGAQVGEASASAS</sequence>
<accession>A0AAE8YGS7</accession>
<dbReference type="EMBL" id="OK412919">
    <property type="protein sequence ID" value="UFD97954.1"/>
    <property type="molecule type" value="Genomic_DNA"/>
</dbReference>